<gene>
    <name evidence="3" type="ORF">ACJRO7_011686</name>
</gene>
<protein>
    <recommendedName>
        <fullName evidence="2">Myb/SANT-like domain-containing protein</fullName>
    </recommendedName>
</protein>
<keyword evidence="4" id="KW-1185">Reference proteome</keyword>
<feature type="domain" description="Myb/SANT-like" evidence="2">
    <location>
        <begin position="11"/>
        <end position="102"/>
    </location>
</feature>
<dbReference type="Proteomes" id="UP001634007">
    <property type="component" value="Unassembled WGS sequence"/>
</dbReference>
<organism evidence="3 4">
    <name type="scientific">Eucalyptus globulus</name>
    <name type="common">Tasmanian blue gum</name>
    <dbReference type="NCBI Taxonomy" id="34317"/>
    <lineage>
        <taxon>Eukaryota</taxon>
        <taxon>Viridiplantae</taxon>
        <taxon>Streptophyta</taxon>
        <taxon>Embryophyta</taxon>
        <taxon>Tracheophyta</taxon>
        <taxon>Spermatophyta</taxon>
        <taxon>Magnoliopsida</taxon>
        <taxon>eudicotyledons</taxon>
        <taxon>Gunneridae</taxon>
        <taxon>Pentapetalae</taxon>
        <taxon>rosids</taxon>
        <taxon>malvids</taxon>
        <taxon>Myrtales</taxon>
        <taxon>Myrtaceae</taxon>
        <taxon>Myrtoideae</taxon>
        <taxon>Eucalypteae</taxon>
        <taxon>Eucalyptus</taxon>
    </lineage>
</organism>
<evidence type="ECO:0000259" key="2">
    <source>
        <dbReference type="Pfam" id="PF12776"/>
    </source>
</evidence>
<name>A0ABD3LG04_EUCGL</name>
<evidence type="ECO:0000256" key="1">
    <source>
        <dbReference type="SAM" id="MobiDB-lite"/>
    </source>
</evidence>
<dbReference type="EMBL" id="JBJKBG010000002">
    <property type="protein sequence ID" value="KAL3750730.1"/>
    <property type="molecule type" value="Genomic_DNA"/>
</dbReference>
<feature type="compositionally biased region" description="Basic and acidic residues" evidence="1">
    <location>
        <begin position="183"/>
        <end position="192"/>
    </location>
</feature>
<reference evidence="3 4" key="1">
    <citation type="submission" date="2024-11" db="EMBL/GenBank/DDBJ databases">
        <title>Chromosome-level genome assembly of Eucalyptus globulus Labill. provides insights into its genome evolution.</title>
        <authorList>
            <person name="Li X."/>
        </authorList>
    </citation>
    <scope>NUCLEOTIDE SEQUENCE [LARGE SCALE GENOMIC DNA]</scope>
    <source>
        <strain evidence="3">CL2024</strain>
        <tissue evidence="3">Fresh tender leaves</tissue>
    </source>
</reference>
<sequence length="296" mass="34402">MASSSKEKAFWSREDVETFCKLCVEQIDNGNRPANNKRDGWTVIIKKFEDLRGKKYDKGQMKSKWDNLKEDWKRWRTLVHKETGLGWDPRKNTIDASDEWWEMKIQENPKVRSFRMKGIHPDLQALLDRMFGETVATGSITWNPAQGLHIDEDVVATQFDIGGSAGAGFSDDNIEDDIGGKSSDQHRSDKRTSQSSVRQSQGKKQKKSTADKLASQMERICSAIESRSYAKEVDPYKELMETLKAIPEIKQNQELYFFALDYLSERKDNRQIFMNLDDDQEKVTWLKYKFAQRRAH</sequence>
<dbReference type="AlphaFoldDB" id="A0ABD3LG04"/>
<comment type="caution">
    <text evidence="3">The sequence shown here is derived from an EMBL/GenBank/DDBJ whole genome shotgun (WGS) entry which is preliminary data.</text>
</comment>
<evidence type="ECO:0000313" key="3">
    <source>
        <dbReference type="EMBL" id="KAL3750730.1"/>
    </source>
</evidence>
<accession>A0ABD3LG04</accession>
<feature type="region of interest" description="Disordered" evidence="1">
    <location>
        <begin position="166"/>
        <end position="212"/>
    </location>
</feature>
<dbReference type="PANTHER" id="PTHR31704">
    <property type="entry name" value="MYB/SANT-LIKE DNA-BINDING DOMAIN PROTEIN-RELATED"/>
    <property type="match status" value="1"/>
</dbReference>
<proteinExistence type="predicted"/>
<evidence type="ECO:0000313" key="4">
    <source>
        <dbReference type="Proteomes" id="UP001634007"/>
    </source>
</evidence>
<dbReference type="PANTHER" id="PTHR31704:SF37">
    <property type="entry name" value="HEAT SHOCK PROTEIN"/>
    <property type="match status" value="1"/>
</dbReference>
<dbReference type="InterPro" id="IPR024752">
    <property type="entry name" value="Myb/SANT-like_dom"/>
</dbReference>
<dbReference type="Pfam" id="PF12776">
    <property type="entry name" value="Myb_DNA-bind_3"/>
    <property type="match status" value="1"/>
</dbReference>